<dbReference type="PANTHER" id="PTHR16260:SF3">
    <property type="entry name" value="CHROMOSOME 14 OPEN READING FRAME 119-LIKE-RELATED"/>
    <property type="match status" value="1"/>
</dbReference>
<accession>A0A069DNK9</accession>
<evidence type="ECO:0000313" key="1">
    <source>
        <dbReference type="EMBL" id="JAC85385.1"/>
    </source>
</evidence>
<dbReference type="AlphaFoldDB" id="A0A069DNK9"/>
<dbReference type="EMBL" id="GBGD01003504">
    <property type="protein sequence ID" value="JAC85385.1"/>
    <property type="molecule type" value="mRNA"/>
</dbReference>
<protein>
    <submittedName>
        <fullName evidence="1">Uncharacterized protein</fullName>
    </submittedName>
</protein>
<reference evidence="1" key="1">
    <citation type="journal article" date="2015" name="J. Med. Entomol.">
        <title>A Deep Insight Into the Sialotranscriptome of the Chagas Disease Vector, Panstrongylus megistus (Hemiptera: Heteroptera).</title>
        <authorList>
            <person name="Ribeiro J.M."/>
            <person name="Schwarz A."/>
            <person name="Francischetti I.M."/>
        </authorList>
    </citation>
    <scope>NUCLEOTIDE SEQUENCE</scope>
    <source>
        <tissue evidence="1">Salivary glands</tissue>
    </source>
</reference>
<organism evidence="1">
    <name type="scientific">Panstrongylus megistus</name>
    <dbReference type="NCBI Taxonomy" id="65343"/>
    <lineage>
        <taxon>Eukaryota</taxon>
        <taxon>Metazoa</taxon>
        <taxon>Ecdysozoa</taxon>
        <taxon>Arthropoda</taxon>
        <taxon>Hexapoda</taxon>
        <taxon>Insecta</taxon>
        <taxon>Pterygota</taxon>
        <taxon>Neoptera</taxon>
        <taxon>Paraneoptera</taxon>
        <taxon>Hemiptera</taxon>
        <taxon>Heteroptera</taxon>
        <taxon>Panheteroptera</taxon>
        <taxon>Cimicomorpha</taxon>
        <taxon>Reduviidae</taxon>
        <taxon>Triatominae</taxon>
        <taxon>Panstrongylus</taxon>
    </lineage>
</organism>
<proteinExistence type="evidence at transcript level"/>
<dbReference type="PANTHER" id="PTHR16260">
    <property type="entry name" value="SIMILAR TO 1700123O20RIK PROTEIN"/>
    <property type="match status" value="1"/>
</dbReference>
<dbReference type="InterPro" id="IPR028019">
    <property type="entry name" value="DUF4508"/>
</dbReference>
<name>A0A069DNK9_9HEMI</name>
<dbReference type="Pfam" id="PF14969">
    <property type="entry name" value="DUF4508"/>
    <property type="match status" value="1"/>
</dbReference>
<sequence>MGTSGYVPSIESQMRYLVEWFREFSEMQRGDFLPVLVQKFGQKGYVNGLIPAMDTVSNLEDRPPSLFQCRLKLFNDWTETWGNGDKELLLGHIKAIDPSFSAKYDKEVNSINSSNNDETCSN</sequence>